<dbReference type="KEGG" id="vg:5470088"/>
<name>A7J676_PBCVF</name>
<protein>
    <submittedName>
        <fullName evidence="1">Uncharacterized protein n022R</fullName>
    </submittedName>
</protein>
<evidence type="ECO:0000313" key="2">
    <source>
        <dbReference type="Proteomes" id="UP000204095"/>
    </source>
</evidence>
<evidence type="ECO:0000313" key="1">
    <source>
        <dbReference type="EMBL" id="ABT15307.1"/>
    </source>
</evidence>
<organismHost>
    <name type="scientific">Paramecium bursaria</name>
    <dbReference type="NCBI Taxonomy" id="74790"/>
</organismHost>
<dbReference type="RefSeq" id="YP_001425654.1">
    <property type="nucleotide sequence ID" value="NC_008603.1"/>
</dbReference>
<dbReference type="Proteomes" id="UP000204095">
    <property type="component" value="Segment"/>
</dbReference>
<accession>A7J676</accession>
<proteinExistence type="predicted"/>
<sequence>MSVCQIIQTTVSCPPLQDYLQACSAASLWPLLPLQGLPIYMLPLSPLVQGPVPRPRETVSFLCLV</sequence>
<dbReference type="GeneID" id="5470088"/>
<organism evidence="1 2">
    <name type="scientific">Paramecium bursaria Chlorella virus FR483</name>
    <name type="common">PBCV-FR483</name>
    <dbReference type="NCBI Taxonomy" id="399781"/>
    <lineage>
        <taxon>Viruses</taxon>
        <taxon>Varidnaviria</taxon>
        <taxon>Bamfordvirae</taxon>
        <taxon>Nucleocytoviricota</taxon>
        <taxon>Megaviricetes</taxon>
        <taxon>Algavirales</taxon>
        <taxon>Phycodnaviridae</taxon>
        <taxon>Chlorovirus</taxon>
        <taxon>Chlorovirus conductrix</taxon>
        <taxon>Paramecium bursaria Chlorella virus A1</taxon>
    </lineage>
</organism>
<gene>
    <name evidence="1" type="primary">n022R</name>
    <name evidence="1" type="ORF">FR483_n022R</name>
</gene>
<reference evidence="1 2" key="1">
    <citation type="journal article" date="2007" name="Virology">
        <title>Sequence and annotation of the 314-kb MT325 and the 321-kb FR483 viruses that infect Chlorella Pbi.</title>
        <authorList>
            <person name="Fitzgerald L.A."/>
            <person name="Graves M.V."/>
            <person name="Li X."/>
            <person name="Feldblyum T."/>
            <person name="Hartigan J."/>
            <person name="Van Etten J.L."/>
        </authorList>
    </citation>
    <scope>NUCLEOTIDE SEQUENCE [LARGE SCALE GENOMIC DNA]</scope>
    <source>
        <strain evidence="1 2">FR483</strain>
    </source>
</reference>
<dbReference type="EMBL" id="DQ890022">
    <property type="protein sequence ID" value="ABT15307.1"/>
    <property type="molecule type" value="Genomic_DNA"/>
</dbReference>